<organism evidence="3 4">
    <name type="scientific">Paenibacillus chungangensis</name>
    <dbReference type="NCBI Taxonomy" id="696535"/>
    <lineage>
        <taxon>Bacteria</taxon>
        <taxon>Bacillati</taxon>
        <taxon>Bacillota</taxon>
        <taxon>Bacilli</taxon>
        <taxon>Bacillales</taxon>
        <taxon>Paenibacillaceae</taxon>
        <taxon>Paenibacillus</taxon>
    </lineage>
</organism>
<evidence type="ECO:0000256" key="2">
    <source>
        <dbReference type="SAM" id="Phobius"/>
    </source>
</evidence>
<feature type="compositionally biased region" description="Low complexity" evidence="1">
    <location>
        <begin position="102"/>
        <end position="124"/>
    </location>
</feature>
<name>A0ABW3HM83_9BACL</name>
<evidence type="ECO:0000256" key="1">
    <source>
        <dbReference type="SAM" id="MobiDB-lite"/>
    </source>
</evidence>
<keyword evidence="4" id="KW-1185">Reference proteome</keyword>
<comment type="caution">
    <text evidence="3">The sequence shown here is derived from an EMBL/GenBank/DDBJ whole genome shotgun (WGS) entry which is preliminary data.</text>
</comment>
<feature type="region of interest" description="Disordered" evidence="1">
    <location>
        <begin position="31"/>
        <end position="144"/>
    </location>
</feature>
<gene>
    <name evidence="3" type="ORF">ACFQ2I_04465</name>
</gene>
<feature type="compositionally biased region" description="Basic and acidic residues" evidence="1">
    <location>
        <begin position="49"/>
        <end position="59"/>
    </location>
</feature>
<protein>
    <submittedName>
        <fullName evidence="3">Uncharacterized protein</fullName>
    </submittedName>
</protein>
<feature type="compositionally biased region" description="Polar residues" evidence="1">
    <location>
        <begin position="125"/>
        <end position="137"/>
    </location>
</feature>
<keyword evidence="2" id="KW-0472">Membrane</keyword>
<dbReference type="RefSeq" id="WP_377562446.1">
    <property type="nucleotide sequence ID" value="NZ_JBHTJZ010000005.1"/>
</dbReference>
<reference evidence="4" key="1">
    <citation type="journal article" date="2019" name="Int. J. Syst. Evol. Microbiol.">
        <title>The Global Catalogue of Microorganisms (GCM) 10K type strain sequencing project: providing services to taxonomists for standard genome sequencing and annotation.</title>
        <authorList>
            <consortium name="The Broad Institute Genomics Platform"/>
            <consortium name="The Broad Institute Genome Sequencing Center for Infectious Disease"/>
            <person name="Wu L."/>
            <person name="Ma J."/>
        </authorList>
    </citation>
    <scope>NUCLEOTIDE SEQUENCE [LARGE SCALE GENOMIC DNA]</scope>
    <source>
        <strain evidence="4">CCUG 59129</strain>
    </source>
</reference>
<evidence type="ECO:0000313" key="3">
    <source>
        <dbReference type="EMBL" id="MFD0958636.1"/>
    </source>
</evidence>
<dbReference type="EMBL" id="JBHTJZ010000005">
    <property type="protein sequence ID" value="MFD0958636.1"/>
    <property type="molecule type" value="Genomic_DNA"/>
</dbReference>
<dbReference type="Proteomes" id="UP001596989">
    <property type="component" value="Unassembled WGS sequence"/>
</dbReference>
<feature type="compositionally biased region" description="Low complexity" evidence="1">
    <location>
        <begin position="39"/>
        <end position="48"/>
    </location>
</feature>
<keyword evidence="2" id="KW-0812">Transmembrane</keyword>
<evidence type="ECO:0000313" key="4">
    <source>
        <dbReference type="Proteomes" id="UP001596989"/>
    </source>
</evidence>
<feature type="transmembrane region" description="Helical" evidence="2">
    <location>
        <begin position="6"/>
        <end position="25"/>
    </location>
</feature>
<proteinExistence type="predicted"/>
<keyword evidence="2" id="KW-1133">Transmembrane helix</keyword>
<feature type="compositionally biased region" description="Basic and acidic residues" evidence="1">
    <location>
        <begin position="78"/>
        <end position="93"/>
    </location>
</feature>
<sequence length="173" mass="19339">MSLLDMLLSNLYVVVPVLFIVYRLWKQAQRSGQSEAEASRPPQRSTSSPRHEDRTRNESSRVPGSGDNVYRSALEPMQRTERPALGDMLRQDEPEILTERTGAPSRRSLSSRSLTGAASSRGASPFSSTVRTGTGEQETVPLKLSRQELRRAVIWSEILGPPRSSTRNMNKRT</sequence>
<accession>A0ABW3HM83</accession>